<feature type="signal peptide" evidence="1">
    <location>
        <begin position="1"/>
        <end position="21"/>
    </location>
</feature>
<reference evidence="2 3" key="1">
    <citation type="submission" date="2019-09" db="EMBL/GenBank/DDBJ databases">
        <title>Genomes of family Cryomorphaceae.</title>
        <authorList>
            <person name="Bowman J.P."/>
        </authorList>
    </citation>
    <scope>NUCLEOTIDE SEQUENCE [LARGE SCALE GENOMIC DNA]</scope>
    <source>
        <strain evidence="2 3">LMG 25704</strain>
    </source>
</reference>
<dbReference type="EMBL" id="WBVO01000003">
    <property type="protein sequence ID" value="KAB2813706.1"/>
    <property type="molecule type" value="Genomic_DNA"/>
</dbReference>
<gene>
    <name evidence="2" type="ORF">F8C67_05975</name>
</gene>
<dbReference type="AlphaFoldDB" id="A0A6N6RH64"/>
<evidence type="ECO:0000313" key="2">
    <source>
        <dbReference type="EMBL" id="KAB2813706.1"/>
    </source>
</evidence>
<dbReference type="RefSeq" id="WP_151666908.1">
    <property type="nucleotide sequence ID" value="NZ_WBVO01000003.1"/>
</dbReference>
<name>A0A6N6RH64_9FLAO</name>
<sequence length="171" mass="18974">MPKYIAILLFACLAVSCTSDYPDLVTPDIHEEYTRVGNFSYFSPSMIMAASNMDSSSSMSEMFVGIHDACMYDITMERLDSTEYSIPTEIMEKIDAMELESLLPPVYRGTGSFQLLGNKSDNGLNYILIATQNDEGLHIVELRGDNLQNKMLSLMRAGLQSGSTNLLPFGK</sequence>
<dbReference type="Proteomes" id="UP000468650">
    <property type="component" value="Unassembled WGS sequence"/>
</dbReference>
<organism evidence="2 3">
    <name type="scientific">Phaeocystidibacter luteus</name>
    <dbReference type="NCBI Taxonomy" id="911197"/>
    <lineage>
        <taxon>Bacteria</taxon>
        <taxon>Pseudomonadati</taxon>
        <taxon>Bacteroidota</taxon>
        <taxon>Flavobacteriia</taxon>
        <taxon>Flavobacteriales</taxon>
        <taxon>Phaeocystidibacteraceae</taxon>
        <taxon>Phaeocystidibacter</taxon>
    </lineage>
</organism>
<feature type="chain" id="PRO_5026695163" description="DUF4252 domain-containing protein" evidence="1">
    <location>
        <begin position="22"/>
        <end position="171"/>
    </location>
</feature>
<protein>
    <recommendedName>
        <fullName evidence="4">DUF4252 domain-containing protein</fullName>
    </recommendedName>
</protein>
<comment type="caution">
    <text evidence="2">The sequence shown here is derived from an EMBL/GenBank/DDBJ whole genome shotgun (WGS) entry which is preliminary data.</text>
</comment>
<accession>A0A6N6RH64</accession>
<evidence type="ECO:0008006" key="4">
    <source>
        <dbReference type="Google" id="ProtNLM"/>
    </source>
</evidence>
<keyword evidence="3" id="KW-1185">Reference proteome</keyword>
<evidence type="ECO:0000256" key="1">
    <source>
        <dbReference type="SAM" id="SignalP"/>
    </source>
</evidence>
<dbReference type="PROSITE" id="PS51257">
    <property type="entry name" value="PROKAR_LIPOPROTEIN"/>
    <property type="match status" value="1"/>
</dbReference>
<proteinExistence type="predicted"/>
<keyword evidence="1" id="KW-0732">Signal</keyword>
<evidence type="ECO:0000313" key="3">
    <source>
        <dbReference type="Proteomes" id="UP000468650"/>
    </source>
</evidence>